<feature type="domain" description="PPM-type phosphatase" evidence="7">
    <location>
        <begin position="30"/>
        <end position="259"/>
    </location>
</feature>
<evidence type="ECO:0000259" key="6">
    <source>
        <dbReference type="PROSITE" id="PS50011"/>
    </source>
</evidence>
<dbReference type="STRING" id="658445.H744_2c2736"/>
<dbReference type="Gene3D" id="3.60.40.10">
    <property type="entry name" value="PPM-type phosphatase domain"/>
    <property type="match status" value="1"/>
</dbReference>
<organism evidence="8 9">
    <name type="scientific">Photobacterium gaetbulicola Gung47</name>
    <dbReference type="NCBI Taxonomy" id="658445"/>
    <lineage>
        <taxon>Bacteria</taxon>
        <taxon>Pseudomonadati</taxon>
        <taxon>Pseudomonadota</taxon>
        <taxon>Gammaproteobacteria</taxon>
        <taxon>Vibrionales</taxon>
        <taxon>Vibrionaceae</taxon>
        <taxon>Photobacterium</taxon>
    </lineage>
</organism>
<evidence type="ECO:0000259" key="7">
    <source>
        <dbReference type="PROSITE" id="PS51746"/>
    </source>
</evidence>
<gene>
    <name evidence="8" type="ORF">H744_2c2736</name>
</gene>
<evidence type="ECO:0000256" key="3">
    <source>
        <dbReference type="ARBA" id="ARBA00022741"/>
    </source>
</evidence>
<dbReference type="InterPro" id="IPR001932">
    <property type="entry name" value="PPM-type_phosphatase-like_dom"/>
</dbReference>
<dbReference type="SUPFAM" id="SSF81606">
    <property type="entry name" value="PP2C-like"/>
    <property type="match status" value="1"/>
</dbReference>
<feature type="domain" description="Protein kinase" evidence="6">
    <location>
        <begin position="292"/>
        <end position="557"/>
    </location>
</feature>
<evidence type="ECO:0000256" key="1">
    <source>
        <dbReference type="ARBA" id="ARBA00022527"/>
    </source>
</evidence>
<evidence type="ECO:0000313" key="9">
    <source>
        <dbReference type="Proteomes" id="UP000032303"/>
    </source>
</evidence>
<dbReference type="InterPro" id="IPR008271">
    <property type="entry name" value="Ser/Thr_kinase_AS"/>
</dbReference>
<dbReference type="Pfam" id="PF13672">
    <property type="entry name" value="PP2C_2"/>
    <property type="match status" value="1"/>
</dbReference>
<dbReference type="PANTHER" id="PTHR24351">
    <property type="entry name" value="RIBOSOMAL PROTEIN S6 KINASE"/>
    <property type="match status" value="1"/>
</dbReference>
<keyword evidence="3" id="KW-0547">Nucleotide-binding</keyword>
<dbReference type="CDD" id="cd14014">
    <property type="entry name" value="STKc_PknB_like"/>
    <property type="match status" value="1"/>
</dbReference>
<dbReference type="HOGENOM" id="CLU_034273_0_0_6"/>
<keyword evidence="2" id="KW-0808">Transferase</keyword>
<evidence type="ECO:0000256" key="2">
    <source>
        <dbReference type="ARBA" id="ARBA00022679"/>
    </source>
</evidence>
<keyword evidence="9" id="KW-1185">Reference proteome</keyword>
<evidence type="ECO:0000313" key="8">
    <source>
        <dbReference type="EMBL" id="AJR09392.1"/>
    </source>
</evidence>
<dbReference type="SMART" id="SM00332">
    <property type="entry name" value="PP2Cc"/>
    <property type="match status" value="1"/>
</dbReference>
<dbReference type="PROSITE" id="PS00108">
    <property type="entry name" value="PROTEIN_KINASE_ST"/>
    <property type="match status" value="1"/>
</dbReference>
<dbReference type="CDD" id="cd00143">
    <property type="entry name" value="PP2Cc"/>
    <property type="match status" value="1"/>
</dbReference>
<dbReference type="InterPro" id="IPR036457">
    <property type="entry name" value="PPM-type-like_dom_sf"/>
</dbReference>
<dbReference type="OrthoDB" id="9801841at2"/>
<keyword evidence="1" id="KW-0723">Serine/threonine-protein kinase</keyword>
<dbReference type="SMART" id="SM00220">
    <property type="entry name" value="S_TKc"/>
    <property type="match status" value="1"/>
</dbReference>
<dbReference type="SUPFAM" id="SSF56112">
    <property type="entry name" value="Protein kinase-like (PK-like)"/>
    <property type="match status" value="1"/>
</dbReference>
<proteinExistence type="predicted"/>
<dbReference type="Gene3D" id="1.10.510.10">
    <property type="entry name" value="Transferase(Phosphotransferase) domain 1"/>
    <property type="match status" value="1"/>
</dbReference>
<dbReference type="InterPro" id="IPR000719">
    <property type="entry name" value="Prot_kinase_dom"/>
</dbReference>
<accession>A0A0C5WSM5</accession>
<dbReference type="EMBL" id="CP005974">
    <property type="protein sequence ID" value="AJR09392.1"/>
    <property type="molecule type" value="Genomic_DNA"/>
</dbReference>
<dbReference type="Gene3D" id="3.30.200.20">
    <property type="entry name" value="Phosphorylase Kinase, domain 1"/>
    <property type="match status" value="1"/>
</dbReference>
<dbReference type="Proteomes" id="UP000032303">
    <property type="component" value="Chromosome 2"/>
</dbReference>
<evidence type="ECO:0000256" key="4">
    <source>
        <dbReference type="ARBA" id="ARBA00022777"/>
    </source>
</evidence>
<dbReference type="GO" id="GO:0005524">
    <property type="term" value="F:ATP binding"/>
    <property type="evidence" value="ECO:0007669"/>
    <property type="project" value="UniProtKB-KW"/>
</dbReference>
<keyword evidence="4" id="KW-0418">Kinase</keyword>
<protein>
    <submittedName>
        <fullName evidence="8">Uncharacterized protein</fullName>
    </submittedName>
</protein>
<dbReference type="AlphaFoldDB" id="A0A0C5WSM5"/>
<dbReference type="PATRIC" id="fig|658445.3.peg.4773"/>
<dbReference type="SMART" id="SM00331">
    <property type="entry name" value="PP2C_SIG"/>
    <property type="match status" value="1"/>
</dbReference>
<dbReference type="PROSITE" id="PS50011">
    <property type="entry name" value="PROTEIN_KINASE_DOM"/>
    <property type="match status" value="1"/>
</dbReference>
<sequence>MSETTGREGISNQKADRGAWASRASTLKLDVGGYSVGGCKPSNQDAFAICQPMQRDELVHKGVVACLADGVSCSEQGQRASQISVSQFVEEYYATPKTWGVKHSAGQVLHALNQWLYYQSNQSELQHNGLVTTFCAVIIKSNTAYIMHVGDTRAYLYRNQILTPLTQDHRRQLYGQQSFLTRSLGMDSHIEVDFQQIRLEQADRLLLVTDGIHEWLGDADMQQILSSSVLPAEQQARVLVEAALASGSQDNVSGVLLEAQSLPSLTMDEYIEELTGRVIPPVLEEGNRIDQYRILRVLHSGPRSHVYLAVSEFDTKRYVLKMPSLNFAEDYQYLQGFVREGWLGEQIANHRVMKIHPFSRHSPFLYHVCDWIEGKTLRQWMDDNPRPELGKVRLMAEEIIKSLRVLQRHRLIHRDIKPENLIVNQLDEIVIIDFGSVYSEHFDEIYTPIEETVPVGDIKYLSPECLSGGKLSVRSDMYSVSIIIYEMLTGHFPYSFPKAITSSAAISRWPEYIPLGSYRRDLPFWMDLVIRKGCFPQANLRYAAFSELASDLFHPSAEIMKQASGRSLKSKNPVRFWKVVSLCLFFIVIVQLTISLD</sequence>
<dbReference type="InterPro" id="IPR011009">
    <property type="entry name" value="Kinase-like_dom_sf"/>
</dbReference>
<dbReference type="GO" id="GO:0004674">
    <property type="term" value="F:protein serine/threonine kinase activity"/>
    <property type="evidence" value="ECO:0007669"/>
    <property type="project" value="UniProtKB-KW"/>
</dbReference>
<dbReference type="Pfam" id="PF00069">
    <property type="entry name" value="Pkinase"/>
    <property type="match status" value="1"/>
</dbReference>
<name>A0A0C5WSM5_9GAMM</name>
<evidence type="ECO:0000256" key="5">
    <source>
        <dbReference type="ARBA" id="ARBA00022840"/>
    </source>
</evidence>
<keyword evidence="5" id="KW-0067">ATP-binding</keyword>
<dbReference type="PROSITE" id="PS51746">
    <property type="entry name" value="PPM_2"/>
    <property type="match status" value="1"/>
</dbReference>
<dbReference type="KEGG" id="pgb:H744_2c2736"/>
<reference evidence="8 9" key="1">
    <citation type="submission" date="2013-05" db="EMBL/GenBank/DDBJ databases">
        <title>Complete genome sequence of the lipase-producing bacterium Photobacterium gaetbulicola Gung47.</title>
        <authorList>
            <person name="Kim Y.-O."/>
        </authorList>
    </citation>
    <scope>NUCLEOTIDE SEQUENCE [LARGE SCALE GENOMIC DNA]</scope>
    <source>
        <strain evidence="8 9">Gung47</strain>
    </source>
</reference>